<reference evidence="3" key="1">
    <citation type="submission" date="2020-05" db="EMBL/GenBank/DDBJ databases">
        <title>Fertoebacter nigrum gen. nov., sp. nov., a new member of the family Rhodobacteraceae.</title>
        <authorList>
            <person name="Szuroczki S."/>
            <person name="Abbaszade G."/>
            <person name="Buni D."/>
            <person name="Schumann P."/>
            <person name="Toth E."/>
        </authorList>
    </citation>
    <scope>NUCLEOTIDE SEQUENCE</scope>
    <source>
        <strain evidence="3">RG-N-1a</strain>
    </source>
</reference>
<evidence type="ECO:0000259" key="2">
    <source>
        <dbReference type="Pfam" id="PF01478"/>
    </source>
</evidence>
<dbReference type="AlphaFoldDB" id="A0A8X8GZL0"/>
<proteinExistence type="predicted"/>
<gene>
    <name evidence="3" type="ORF">GEU84_007235</name>
</gene>
<sequence>MSALTPMAALWCLIAVAPICIWVAWSDMKFMKIPNKAVVALAVVYLLLGPLLLPFVAWLWGWALLAGVLVTGFLLNMGGLIGAGDAKFAAAMAPFFIGGDTRFILALFAACLLGAFASHRGLRLIGPFRAATADWASWTHKDFPMGLALAGTLIFYLLAVIRFTVS</sequence>
<keyword evidence="1" id="KW-0812">Transmembrane</keyword>
<feature type="domain" description="Prepilin type IV endopeptidase peptidase" evidence="2">
    <location>
        <begin position="15"/>
        <end position="116"/>
    </location>
</feature>
<keyword evidence="1" id="KW-1133">Transmembrane helix</keyword>
<keyword evidence="1" id="KW-0472">Membrane</keyword>
<dbReference type="Pfam" id="PF01478">
    <property type="entry name" value="Peptidase_A24"/>
    <property type="match status" value="1"/>
</dbReference>
<feature type="transmembrane region" description="Helical" evidence="1">
    <location>
        <begin position="62"/>
        <end position="83"/>
    </location>
</feature>
<evidence type="ECO:0000313" key="4">
    <source>
        <dbReference type="Proteomes" id="UP000484076"/>
    </source>
</evidence>
<feature type="transmembrane region" description="Helical" evidence="1">
    <location>
        <begin position="145"/>
        <end position="165"/>
    </location>
</feature>
<keyword evidence="4" id="KW-1185">Reference proteome</keyword>
<organism evidence="3 4">
    <name type="scientific">Fertoeibacter niger</name>
    <dbReference type="NCBI Taxonomy" id="2656921"/>
    <lineage>
        <taxon>Bacteria</taxon>
        <taxon>Pseudomonadati</taxon>
        <taxon>Pseudomonadota</taxon>
        <taxon>Alphaproteobacteria</taxon>
        <taxon>Rhodobacterales</taxon>
        <taxon>Paracoccaceae</taxon>
        <taxon>Fertoeibacter</taxon>
    </lineage>
</organism>
<evidence type="ECO:0000313" key="3">
    <source>
        <dbReference type="EMBL" id="NUB44170.1"/>
    </source>
</evidence>
<feature type="transmembrane region" description="Helical" evidence="1">
    <location>
        <begin position="6"/>
        <end position="25"/>
    </location>
</feature>
<dbReference type="GO" id="GO:0004190">
    <property type="term" value="F:aspartic-type endopeptidase activity"/>
    <property type="evidence" value="ECO:0007669"/>
    <property type="project" value="InterPro"/>
</dbReference>
<name>A0A8X8GZL0_9RHOB</name>
<dbReference type="Gene3D" id="1.20.120.1220">
    <property type="match status" value="1"/>
</dbReference>
<dbReference type="GO" id="GO:0016020">
    <property type="term" value="C:membrane"/>
    <property type="evidence" value="ECO:0007669"/>
    <property type="project" value="InterPro"/>
</dbReference>
<feature type="transmembrane region" description="Helical" evidence="1">
    <location>
        <begin position="37"/>
        <end position="56"/>
    </location>
</feature>
<accession>A0A8X8GZL0</accession>
<dbReference type="Proteomes" id="UP000484076">
    <property type="component" value="Unassembled WGS sequence"/>
</dbReference>
<feature type="transmembrane region" description="Helical" evidence="1">
    <location>
        <begin position="103"/>
        <end position="125"/>
    </location>
</feature>
<dbReference type="RefSeq" id="WP_152824609.1">
    <property type="nucleotide sequence ID" value="NZ_WHUT02000003.1"/>
</dbReference>
<dbReference type="EMBL" id="WHUT02000003">
    <property type="protein sequence ID" value="NUB44170.1"/>
    <property type="molecule type" value="Genomic_DNA"/>
</dbReference>
<comment type="caution">
    <text evidence="3">The sequence shown here is derived from an EMBL/GenBank/DDBJ whole genome shotgun (WGS) entry which is preliminary data.</text>
</comment>
<evidence type="ECO:0000256" key="1">
    <source>
        <dbReference type="SAM" id="Phobius"/>
    </source>
</evidence>
<protein>
    <submittedName>
        <fullName evidence="3">Prepilin peptidase</fullName>
    </submittedName>
</protein>
<dbReference type="InterPro" id="IPR000045">
    <property type="entry name" value="Prepilin_IV_endopep_pep"/>
</dbReference>